<organism evidence="1 2">
    <name type="scientific">Rhizoctonia solani</name>
    <dbReference type="NCBI Taxonomy" id="456999"/>
    <lineage>
        <taxon>Eukaryota</taxon>
        <taxon>Fungi</taxon>
        <taxon>Dikarya</taxon>
        <taxon>Basidiomycota</taxon>
        <taxon>Agaricomycotina</taxon>
        <taxon>Agaricomycetes</taxon>
        <taxon>Cantharellales</taxon>
        <taxon>Ceratobasidiaceae</taxon>
        <taxon>Rhizoctonia</taxon>
    </lineage>
</organism>
<sequence>MIPPITRLHRCEPTPSNSPMALRLASLTESAARIDPIPYINHITFTQPPFDHVFANRRSKQEQSFRHQINQRRLTRARLDHIRPDPVFDGPNHYIVAASAGPFSAMRYTRRDCGCDLGLGVSVSSFPSLLRQDRSIAAGTNEHTQLTRIELNTNLHPYQRAARHAAYAMTTPTRARTTEDTRSNESV</sequence>
<protein>
    <submittedName>
        <fullName evidence="1">Uncharacterized protein</fullName>
    </submittedName>
</protein>
<gene>
    <name evidence="1" type="ORF">RDB_LOCUS150818</name>
</gene>
<proteinExistence type="predicted"/>
<comment type="caution">
    <text evidence="1">The sequence shown here is derived from an EMBL/GenBank/DDBJ whole genome shotgun (WGS) entry which is preliminary data.</text>
</comment>
<evidence type="ECO:0000313" key="1">
    <source>
        <dbReference type="EMBL" id="CAE7210105.1"/>
    </source>
</evidence>
<reference evidence="1" key="1">
    <citation type="submission" date="2021-01" db="EMBL/GenBank/DDBJ databases">
        <authorList>
            <person name="Kaushik A."/>
        </authorList>
    </citation>
    <scope>NUCLEOTIDE SEQUENCE</scope>
    <source>
        <strain evidence="1">AG5</strain>
    </source>
</reference>
<evidence type="ECO:0000313" key="2">
    <source>
        <dbReference type="Proteomes" id="UP000663827"/>
    </source>
</evidence>
<dbReference type="AlphaFoldDB" id="A0A8H3HYQ2"/>
<dbReference type="EMBL" id="CAJNJQ010004337">
    <property type="protein sequence ID" value="CAE7210105.1"/>
    <property type="molecule type" value="Genomic_DNA"/>
</dbReference>
<accession>A0A8H3HYQ2</accession>
<dbReference type="Proteomes" id="UP000663827">
    <property type="component" value="Unassembled WGS sequence"/>
</dbReference>
<name>A0A8H3HYQ2_9AGAM</name>